<dbReference type="InterPro" id="IPR036291">
    <property type="entry name" value="NAD(P)-bd_dom_sf"/>
</dbReference>
<dbReference type="SUPFAM" id="SSF50129">
    <property type="entry name" value="GroES-like"/>
    <property type="match status" value="1"/>
</dbReference>
<dbReference type="GO" id="GO:0008270">
    <property type="term" value="F:zinc ion binding"/>
    <property type="evidence" value="ECO:0007669"/>
    <property type="project" value="InterPro"/>
</dbReference>
<dbReference type="Gene3D" id="3.90.180.10">
    <property type="entry name" value="Medium-chain alcohol dehydrogenases, catalytic domain"/>
    <property type="match status" value="1"/>
</dbReference>
<reference evidence="8" key="1">
    <citation type="journal article" date="2014" name="Genome Announc.">
        <title>Draft Genome Sequence of Lactobacillus oryzae Strain SG293T.</title>
        <authorList>
            <person name="Tanizawa Y."/>
            <person name="Fujisawa T."/>
            <person name="Mochizuki T."/>
            <person name="Kaminuma E."/>
            <person name="Nakamura Y."/>
            <person name="Tohno M."/>
        </authorList>
    </citation>
    <scope>NUCLEOTIDE SEQUENCE [LARGE SCALE GENOMIC DNA]</scope>
    <source>
        <strain evidence="8">SG293</strain>
    </source>
</reference>
<accession>A0A081BGG2</accession>
<keyword evidence="9" id="KW-1185">Reference proteome</keyword>
<gene>
    <name evidence="8" type="ORF">LOSG293_020680</name>
</gene>
<evidence type="ECO:0000256" key="5">
    <source>
        <dbReference type="ARBA" id="ARBA00023027"/>
    </source>
</evidence>
<keyword evidence="4" id="KW-0560">Oxidoreductase</keyword>
<dbReference type="GO" id="GO:0046294">
    <property type="term" value="P:formaldehyde catabolic process"/>
    <property type="evidence" value="ECO:0007669"/>
    <property type="project" value="TreeGrafter"/>
</dbReference>
<keyword evidence="5" id="KW-0520">NAD</keyword>
<dbReference type="InterPro" id="IPR011032">
    <property type="entry name" value="GroES-like_sf"/>
</dbReference>
<dbReference type="InterPro" id="IPR013154">
    <property type="entry name" value="ADH-like_N"/>
</dbReference>
<dbReference type="eggNOG" id="COG1062">
    <property type="taxonomic scope" value="Bacteria"/>
</dbReference>
<protein>
    <submittedName>
        <fullName evidence="8">Alcohol dehydrogenase</fullName>
    </submittedName>
</protein>
<keyword evidence="3 6" id="KW-0862">Zinc</keyword>
<dbReference type="Proteomes" id="UP000028700">
    <property type="component" value="Unassembled WGS sequence"/>
</dbReference>
<dbReference type="InterPro" id="IPR020843">
    <property type="entry name" value="ER"/>
</dbReference>
<evidence type="ECO:0000256" key="2">
    <source>
        <dbReference type="ARBA" id="ARBA00022723"/>
    </source>
</evidence>
<evidence type="ECO:0000256" key="6">
    <source>
        <dbReference type="RuleBase" id="RU361277"/>
    </source>
</evidence>
<evidence type="ECO:0000256" key="4">
    <source>
        <dbReference type="ARBA" id="ARBA00023002"/>
    </source>
</evidence>
<dbReference type="FunFam" id="3.40.50.720:FF:000003">
    <property type="entry name" value="S-(hydroxymethyl)glutathione dehydrogenase"/>
    <property type="match status" value="1"/>
</dbReference>
<keyword evidence="2 6" id="KW-0479">Metal-binding</keyword>
<dbReference type="OrthoDB" id="9806940at2"/>
<evidence type="ECO:0000313" key="8">
    <source>
        <dbReference type="EMBL" id="GAK47130.1"/>
    </source>
</evidence>
<dbReference type="RefSeq" id="WP_034526024.1">
    <property type="nucleotide sequence ID" value="NZ_BBJM01000002.1"/>
</dbReference>
<dbReference type="PANTHER" id="PTHR43880">
    <property type="entry name" value="ALCOHOL DEHYDROGENASE"/>
    <property type="match status" value="1"/>
</dbReference>
<comment type="caution">
    <text evidence="8">The sequence shown here is derived from an EMBL/GenBank/DDBJ whole genome shotgun (WGS) entry which is preliminary data.</text>
</comment>
<dbReference type="SUPFAM" id="SSF51735">
    <property type="entry name" value="NAD(P)-binding Rossmann-fold domains"/>
    <property type="match status" value="1"/>
</dbReference>
<dbReference type="InterPro" id="IPR002328">
    <property type="entry name" value="ADH_Zn_CS"/>
</dbReference>
<dbReference type="AlphaFoldDB" id="A0A081BGG2"/>
<dbReference type="SMART" id="SM00829">
    <property type="entry name" value="PKS_ER"/>
    <property type="match status" value="1"/>
</dbReference>
<sequence length="370" mass="39371">MKITAAVAHDFGKPVKIEEVDLDEPKNDEVRVKLVATGMCHADILATQFQMTPLPAVLGHEGAGIVEQVGPGVTNLQVGDHVILTVASCGECDQCLSGHPAECRRVNELNFGGNYADGTKRLHQGDQELGNYFGQSSFATYAIVNKRSAVKVDPELDLKWYGPLGCGLNTGAGAILNVFKPNVGDSVAVFGTGAVGLAAIMAAKMRNVQQIIAVDIHDNRLELAKSLGATTVVNSRDLKSADEIADAVKQVTNGYGAKYTLDTTAVSMVSLAAVKSLDIMGTAGLVGATQELKMNFTADMLADNRRLMAITQGDSVPQLFLPQLIEAHKKGQFPFEKLVKFYSLADINQAMAESLDGSVIKPIITIDENA</sequence>
<dbReference type="Gene3D" id="3.40.50.720">
    <property type="entry name" value="NAD(P)-binding Rossmann-like Domain"/>
    <property type="match status" value="1"/>
</dbReference>
<evidence type="ECO:0000259" key="7">
    <source>
        <dbReference type="SMART" id="SM00829"/>
    </source>
</evidence>
<evidence type="ECO:0000256" key="3">
    <source>
        <dbReference type="ARBA" id="ARBA00022833"/>
    </source>
</evidence>
<organism evidence="8 9">
    <name type="scientific">Secundilactobacillus oryzae JCM 18671</name>
    <dbReference type="NCBI Taxonomy" id="1291743"/>
    <lineage>
        <taxon>Bacteria</taxon>
        <taxon>Bacillati</taxon>
        <taxon>Bacillota</taxon>
        <taxon>Bacilli</taxon>
        <taxon>Lactobacillales</taxon>
        <taxon>Lactobacillaceae</taxon>
        <taxon>Secundilactobacillus</taxon>
    </lineage>
</organism>
<dbReference type="PANTHER" id="PTHR43880:SF12">
    <property type="entry name" value="ALCOHOL DEHYDROGENASE CLASS-3"/>
    <property type="match status" value="1"/>
</dbReference>
<dbReference type="Pfam" id="PF08240">
    <property type="entry name" value="ADH_N"/>
    <property type="match status" value="1"/>
</dbReference>
<dbReference type="GO" id="GO:0005829">
    <property type="term" value="C:cytosol"/>
    <property type="evidence" value="ECO:0007669"/>
    <property type="project" value="TreeGrafter"/>
</dbReference>
<dbReference type="STRING" id="1291743.LOSG293_020680"/>
<feature type="domain" description="Enoyl reductase (ER)" evidence="7">
    <location>
        <begin position="12"/>
        <end position="364"/>
    </location>
</feature>
<comment type="cofactor">
    <cofactor evidence="1 6">
        <name>Zn(2+)</name>
        <dbReference type="ChEBI" id="CHEBI:29105"/>
    </cofactor>
</comment>
<proteinExistence type="inferred from homology"/>
<evidence type="ECO:0000256" key="1">
    <source>
        <dbReference type="ARBA" id="ARBA00001947"/>
    </source>
</evidence>
<name>A0A081BGG2_9LACO</name>
<dbReference type="CDD" id="cd08278">
    <property type="entry name" value="benzyl_alcohol_DH"/>
    <property type="match status" value="1"/>
</dbReference>
<dbReference type="GO" id="GO:0051903">
    <property type="term" value="F:S-(hydroxymethyl)glutathione dehydrogenase [NAD(P)+] activity"/>
    <property type="evidence" value="ECO:0007669"/>
    <property type="project" value="TreeGrafter"/>
</dbReference>
<dbReference type="EMBL" id="BBJM01000002">
    <property type="protein sequence ID" value="GAK47130.1"/>
    <property type="molecule type" value="Genomic_DNA"/>
</dbReference>
<dbReference type="InterPro" id="IPR013149">
    <property type="entry name" value="ADH-like_C"/>
</dbReference>
<comment type="similarity">
    <text evidence="6">Belongs to the zinc-containing alcohol dehydrogenase family.</text>
</comment>
<evidence type="ECO:0000313" key="9">
    <source>
        <dbReference type="Proteomes" id="UP000028700"/>
    </source>
</evidence>
<dbReference type="PROSITE" id="PS00059">
    <property type="entry name" value="ADH_ZINC"/>
    <property type="match status" value="1"/>
</dbReference>
<dbReference type="Pfam" id="PF00107">
    <property type="entry name" value="ADH_zinc_N"/>
    <property type="match status" value="1"/>
</dbReference>